<organism evidence="5 6">
    <name type="scientific">Anaerosporomusa subterranea</name>
    <dbReference type="NCBI Taxonomy" id="1794912"/>
    <lineage>
        <taxon>Bacteria</taxon>
        <taxon>Bacillati</taxon>
        <taxon>Bacillota</taxon>
        <taxon>Negativicutes</taxon>
        <taxon>Acetonemataceae</taxon>
        <taxon>Anaerosporomusa</taxon>
    </lineage>
</organism>
<dbReference type="GO" id="GO:0003677">
    <property type="term" value="F:DNA binding"/>
    <property type="evidence" value="ECO:0007669"/>
    <property type="project" value="UniProtKB-KW"/>
</dbReference>
<dbReference type="PANTHER" id="PTHR43537:SF5">
    <property type="entry name" value="UXU OPERON TRANSCRIPTIONAL REGULATOR"/>
    <property type="match status" value="1"/>
</dbReference>
<dbReference type="AlphaFoldDB" id="A0A154BQ41"/>
<dbReference type="PROSITE" id="PS50949">
    <property type="entry name" value="HTH_GNTR"/>
    <property type="match status" value="1"/>
</dbReference>
<dbReference type="InterPro" id="IPR000524">
    <property type="entry name" value="Tscrpt_reg_HTH_GntR"/>
</dbReference>
<dbReference type="SMART" id="SM00895">
    <property type="entry name" value="FCD"/>
    <property type="match status" value="1"/>
</dbReference>
<dbReference type="SUPFAM" id="SSF48008">
    <property type="entry name" value="GntR ligand-binding domain-like"/>
    <property type="match status" value="1"/>
</dbReference>
<keyword evidence="6" id="KW-1185">Reference proteome</keyword>
<evidence type="ECO:0000256" key="2">
    <source>
        <dbReference type="ARBA" id="ARBA00023125"/>
    </source>
</evidence>
<evidence type="ECO:0000313" key="5">
    <source>
        <dbReference type="EMBL" id="KYZ76062.1"/>
    </source>
</evidence>
<dbReference type="InterPro" id="IPR008920">
    <property type="entry name" value="TF_FadR/GntR_C"/>
</dbReference>
<dbReference type="EMBL" id="LSGP01000017">
    <property type="protein sequence ID" value="KYZ76062.1"/>
    <property type="molecule type" value="Genomic_DNA"/>
</dbReference>
<keyword evidence="2" id="KW-0238">DNA-binding</keyword>
<dbReference type="PANTHER" id="PTHR43537">
    <property type="entry name" value="TRANSCRIPTIONAL REGULATOR, GNTR FAMILY"/>
    <property type="match status" value="1"/>
</dbReference>
<dbReference type="SMART" id="SM00345">
    <property type="entry name" value="HTH_GNTR"/>
    <property type="match status" value="1"/>
</dbReference>
<feature type="domain" description="HTH gntR-type" evidence="4">
    <location>
        <begin position="18"/>
        <end position="86"/>
    </location>
</feature>
<dbReference type="Gene3D" id="1.20.120.530">
    <property type="entry name" value="GntR ligand-binding domain-like"/>
    <property type="match status" value="1"/>
</dbReference>
<evidence type="ECO:0000259" key="4">
    <source>
        <dbReference type="PROSITE" id="PS50949"/>
    </source>
</evidence>
<dbReference type="CDD" id="cd07377">
    <property type="entry name" value="WHTH_GntR"/>
    <property type="match status" value="1"/>
</dbReference>
<name>A0A154BQ41_ANASB</name>
<evidence type="ECO:0000313" key="6">
    <source>
        <dbReference type="Proteomes" id="UP000076268"/>
    </source>
</evidence>
<accession>A0A154BQ41</accession>
<protein>
    <recommendedName>
        <fullName evidence="4">HTH gntR-type domain-containing protein</fullName>
    </recommendedName>
</protein>
<comment type="caution">
    <text evidence="5">The sequence shown here is derived from an EMBL/GenBank/DDBJ whole genome shotgun (WGS) entry which is preliminary data.</text>
</comment>
<dbReference type="InterPro" id="IPR011711">
    <property type="entry name" value="GntR_C"/>
</dbReference>
<dbReference type="GO" id="GO:0003700">
    <property type="term" value="F:DNA-binding transcription factor activity"/>
    <property type="evidence" value="ECO:0007669"/>
    <property type="project" value="InterPro"/>
</dbReference>
<dbReference type="PRINTS" id="PR00035">
    <property type="entry name" value="HTHGNTR"/>
</dbReference>
<evidence type="ECO:0000256" key="1">
    <source>
        <dbReference type="ARBA" id="ARBA00023015"/>
    </source>
</evidence>
<reference evidence="5 6" key="1">
    <citation type="submission" date="2016-02" db="EMBL/GenBank/DDBJ databases">
        <title>Anaerosporomusa subterraneum gen. nov., sp. nov., a spore-forming obligate anaerobe isolated from saprolite.</title>
        <authorList>
            <person name="Choi J.K."/>
            <person name="Shah M."/>
            <person name="Yee N."/>
        </authorList>
    </citation>
    <scope>NUCLEOTIDE SEQUENCE [LARGE SCALE GENOMIC DNA]</scope>
    <source>
        <strain evidence="5 6">RU4</strain>
    </source>
</reference>
<dbReference type="SUPFAM" id="SSF46785">
    <property type="entry name" value="Winged helix' DNA-binding domain"/>
    <property type="match status" value="1"/>
</dbReference>
<dbReference type="InterPro" id="IPR036390">
    <property type="entry name" value="WH_DNA-bd_sf"/>
</dbReference>
<dbReference type="RefSeq" id="WP_066240855.1">
    <property type="nucleotide sequence ID" value="NZ_LSGP01000017.1"/>
</dbReference>
<keyword evidence="1" id="KW-0805">Transcription regulation</keyword>
<dbReference type="Gene3D" id="1.10.10.10">
    <property type="entry name" value="Winged helix-like DNA-binding domain superfamily/Winged helix DNA-binding domain"/>
    <property type="match status" value="1"/>
</dbReference>
<dbReference type="OrthoDB" id="9799482at2"/>
<gene>
    <name evidence="5" type="ORF">AXX12_06355</name>
</gene>
<dbReference type="Pfam" id="PF00392">
    <property type="entry name" value="GntR"/>
    <property type="match status" value="1"/>
</dbReference>
<sequence length="244" mass="27135">MISDISLKSISKKTSIVEDVIQELSNYILEGIMRGSIKKGDRIPSERELSESLGVGRSTLREAIKVLIMLGLLEVRNGQGTYITVGTSDFYAAPLAWGIIIGDKSIAELVEARLLLDCEAAFLATTRANDVELREIETALLDMKEACENENIQKFIDGDVRFHMAIAKAAHNAVIFQTVKAIRKLLELWIEKVLIDMDTVRATLSEHDAVYKCILSKDAEGARERIRYHVNSAITRLQLSTSGK</sequence>
<evidence type="ECO:0000256" key="3">
    <source>
        <dbReference type="ARBA" id="ARBA00023163"/>
    </source>
</evidence>
<dbReference type="STRING" id="1794912.AXX12_06355"/>
<proteinExistence type="predicted"/>
<keyword evidence="3" id="KW-0804">Transcription</keyword>
<dbReference type="InterPro" id="IPR036388">
    <property type="entry name" value="WH-like_DNA-bd_sf"/>
</dbReference>
<dbReference type="Proteomes" id="UP000076268">
    <property type="component" value="Unassembled WGS sequence"/>
</dbReference>
<dbReference type="Pfam" id="PF07729">
    <property type="entry name" value="FCD"/>
    <property type="match status" value="1"/>
</dbReference>